<dbReference type="Pfam" id="PF00106">
    <property type="entry name" value="adh_short"/>
    <property type="match status" value="1"/>
</dbReference>
<dbReference type="GO" id="GO:0016616">
    <property type="term" value="F:oxidoreductase activity, acting on the CH-OH group of donors, NAD or NADP as acceptor"/>
    <property type="evidence" value="ECO:0007669"/>
    <property type="project" value="TreeGrafter"/>
</dbReference>
<dbReference type="PRINTS" id="PR00081">
    <property type="entry name" value="GDHRDH"/>
</dbReference>
<dbReference type="InterPro" id="IPR016159">
    <property type="entry name" value="Cullin_repeat-like_dom_sf"/>
</dbReference>
<gene>
    <name evidence="1" type="ORF">FAUST_9954</name>
</gene>
<dbReference type="PANTHER" id="PTHR45458">
    <property type="entry name" value="SHORT-CHAIN DEHYDROGENASE/REDUCTASE SDR"/>
    <property type="match status" value="1"/>
</dbReference>
<dbReference type="PANTHER" id="PTHR45458:SF1">
    <property type="entry name" value="SHORT CHAIN DEHYDROGENASE"/>
    <property type="match status" value="1"/>
</dbReference>
<sequence length="365" mass="40169">MTESTQTWVVVGASRGIGLEFVKQLLEAGHRVIATVRDPNNAEQLSTVIQAQKNPKNCTVEQCDVTSSESIDNFAAKMSALVKSGTKLDNVIINAGVLKYPNRATEITFQDLSYHLTTNTIGPIICAQKLINLDPESPPSKVIFISSDSGSTTNFLGHEDGYAAYAASKSALNQALRHMALELKRRGGKWTETCILALHPGEVNTAMNSIDIPWDCGPLLEADESVRGMLNVVEEKKSEDSGTFWCWDGRQTLRSYFIMTEITAAIAHRKGKLEGVVTKALQAFMINGLASIHRSPEAKMTPTTYMELYTAISELINREEYTDCNTRGNLLYKAVSNFLAEYLQSVAQKLESHDDSALLSAYFAE</sequence>
<dbReference type="SUPFAM" id="SSF51735">
    <property type="entry name" value="NAD(P)-binding Rossmann-fold domains"/>
    <property type="match status" value="1"/>
</dbReference>
<accession>A0AAN5Z1R1</accession>
<dbReference type="InterPro" id="IPR036291">
    <property type="entry name" value="NAD(P)-bd_dom_sf"/>
</dbReference>
<dbReference type="Gene3D" id="1.20.1310.10">
    <property type="entry name" value="Cullin Repeats"/>
    <property type="match status" value="1"/>
</dbReference>
<evidence type="ECO:0000313" key="2">
    <source>
        <dbReference type="Proteomes" id="UP000537989"/>
    </source>
</evidence>
<comment type="caution">
    <text evidence="1">The sequence shown here is derived from an EMBL/GenBank/DDBJ whole genome shotgun (WGS) entry which is preliminary data.</text>
</comment>
<keyword evidence="2" id="KW-1185">Reference proteome</keyword>
<reference evidence="1 2" key="1">
    <citation type="submission" date="2020-02" db="EMBL/GenBank/DDBJ databases">
        <title>Identification and distribution of gene clusters putatively required for synthesis of sphingolipid metabolism inhibitors in phylogenetically diverse species of the filamentous fungus Fusarium.</title>
        <authorList>
            <person name="Kim H.-S."/>
            <person name="Busman M."/>
            <person name="Brown D.W."/>
            <person name="Divon H."/>
            <person name="Uhlig S."/>
            <person name="Proctor R.H."/>
        </authorList>
    </citation>
    <scope>NUCLEOTIDE SEQUENCE [LARGE SCALE GENOMIC DNA]</scope>
    <source>
        <strain evidence="1 2">NRRL 2903</strain>
    </source>
</reference>
<dbReference type="EMBL" id="JAAMOD010000363">
    <property type="protein sequence ID" value="KAF5230161.1"/>
    <property type="molecule type" value="Genomic_DNA"/>
</dbReference>
<dbReference type="SUPFAM" id="SSF74788">
    <property type="entry name" value="Cullin repeat-like"/>
    <property type="match status" value="1"/>
</dbReference>
<dbReference type="AlphaFoldDB" id="A0AAN5Z1R1"/>
<evidence type="ECO:0000313" key="1">
    <source>
        <dbReference type="EMBL" id="KAF5230161.1"/>
    </source>
</evidence>
<dbReference type="Proteomes" id="UP000537989">
    <property type="component" value="Unassembled WGS sequence"/>
</dbReference>
<name>A0AAN5Z1R1_FUSAU</name>
<dbReference type="Gene3D" id="3.40.50.720">
    <property type="entry name" value="NAD(P)-binding Rossmann-like Domain"/>
    <property type="match status" value="1"/>
</dbReference>
<dbReference type="InterPro" id="IPR002347">
    <property type="entry name" value="SDR_fam"/>
</dbReference>
<organism evidence="1 2">
    <name type="scientific">Fusarium austroamericanum</name>
    <dbReference type="NCBI Taxonomy" id="282268"/>
    <lineage>
        <taxon>Eukaryota</taxon>
        <taxon>Fungi</taxon>
        <taxon>Dikarya</taxon>
        <taxon>Ascomycota</taxon>
        <taxon>Pezizomycotina</taxon>
        <taxon>Sordariomycetes</taxon>
        <taxon>Hypocreomycetidae</taxon>
        <taxon>Hypocreales</taxon>
        <taxon>Nectriaceae</taxon>
        <taxon>Fusarium</taxon>
    </lineage>
</organism>
<proteinExistence type="predicted"/>
<dbReference type="InterPro" id="IPR052184">
    <property type="entry name" value="SDR_enzymes"/>
</dbReference>
<protein>
    <submittedName>
        <fullName evidence="1">Uncharacterized protein</fullName>
    </submittedName>
</protein>